<reference evidence="3" key="1">
    <citation type="journal article" date="2014" name="Nucleic Acids Res.">
        <title>The evolutionary dynamics of variant antigen genes in Babesia reveal a history of genomic innovation underlying host-parasite interaction.</title>
        <authorList>
            <person name="Jackson A.P."/>
            <person name="Otto T.D."/>
            <person name="Darby A."/>
            <person name="Ramaprasad A."/>
            <person name="Xia D."/>
            <person name="Echaide I.E."/>
            <person name="Farber M."/>
            <person name="Gahlot S."/>
            <person name="Gamble J."/>
            <person name="Gupta D."/>
            <person name="Gupta Y."/>
            <person name="Jackson L."/>
            <person name="Malandrin L."/>
            <person name="Malas T.B."/>
            <person name="Moussa E."/>
            <person name="Nair M."/>
            <person name="Reid A.J."/>
            <person name="Sanders M."/>
            <person name="Sharma J."/>
            <person name="Tracey A."/>
            <person name="Quail M.A."/>
            <person name="Weir W."/>
            <person name="Wastling J.M."/>
            <person name="Hall N."/>
            <person name="Willadsen P."/>
            <person name="Lingelbach K."/>
            <person name="Shiels B."/>
            <person name="Tait A."/>
            <person name="Berriman M."/>
            <person name="Allred D.R."/>
            <person name="Pain A."/>
        </authorList>
    </citation>
    <scope>NUCLEOTIDE SEQUENCE [LARGE SCALE GENOMIC DNA]</scope>
    <source>
        <strain evidence="3">Bond</strain>
    </source>
</reference>
<name>A0A061D6R2_BABBI</name>
<dbReference type="AlphaFoldDB" id="A0A061D6R2"/>
<evidence type="ECO:0000313" key="3">
    <source>
        <dbReference type="Proteomes" id="UP000033188"/>
    </source>
</evidence>
<sequence length="312" mass="35533">MAEVRVELLDLHSELKCSLFGLVCLITLIAFIYVLCRLAVSPSRMPRSELCVVLLSCSQLVFGIIFYFGDQHPFLHILNKAIKVVQAEIISWSCLDIMLANKKRRRRMAKGLMNFVTCCIALSLLYSYFNVYDHTIYLNAKVGIIMSALWCAMSVAVIYVACKIRRSLDVSKILKIDEEGTEQGQPDSGANLQNFLRDGGDLVESYSDTRYQHLLLLVVVEAIAAMGTLVWDVVLYYSVKQSMNGKGFELDMPVLKEVLYIATNTIVILIPNWTVFYVFYWVQRQNYSNISSTWDVNLNSMKFEVKEPPQTV</sequence>
<dbReference type="OrthoDB" id="360424at2759"/>
<feature type="transmembrane region" description="Helical" evidence="1">
    <location>
        <begin position="52"/>
        <end position="69"/>
    </location>
</feature>
<dbReference type="KEGG" id="bbig:BBBOND_0302850"/>
<keyword evidence="1" id="KW-0812">Transmembrane</keyword>
<proteinExistence type="predicted"/>
<accession>A0A061D6R2</accession>
<keyword evidence="1" id="KW-0472">Membrane</keyword>
<feature type="transmembrane region" description="Helical" evidence="1">
    <location>
        <begin position="141"/>
        <end position="162"/>
    </location>
</feature>
<dbReference type="VEuPathDB" id="PiroplasmaDB:BBBOND_0302850"/>
<protein>
    <submittedName>
        <fullName evidence="2">Uncharacterized protein</fullName>
    </submittedName>
</protein>
<dbReference type="EMBL" id="LK391709">
    <property type="protein sequence ID" value="CDR96381.1"/>
    <property type="molecule type" value="Genomic_DNA"/>
</dbReference>
<feature type="transmembrane region" description="Helical" evidence="1">
    <location>
        <begin position="20"/>
        <end position="40"/>
    </location>
</feature>
<gene>
    <name evidence="2" type="ORF">BBBOND_0302850</name>
</gene>
<dbReference type="RefSeq" id="XP_012768567.1">
    <property type="nucleotide sequence ID" value="XM_012913113.1"/>
</dbReference>
<organism evidence="2 3">
    <name type="scientific">Babesia bigemina</name>
    <dbReference type="NCBI Taxonomy" id="5866"/>
    <lineage>
        <taxon>Eukaryota</taxon>
        <taxon>Sar</taxon>
        <taxon>Alveolata</taxon>
        <taxon>Apicomplexa</taxon>
        <taxon>Aconoidasida</taxon>
        <taxon>Piroplasmida</taxon>
        <taxon>Babesiidae</taxon>
        <taxon>Babesia</taxon>
    </lineage>
</organism>
<dbReference type="GeneID" id="24564922"/>
<dbReference type="OMA" id="ILIPNWT"/>
<dbReference type="Proteomes" id="UP000033188">
    <property type="component" value="Chromosome 3"/>
</dbReference>
<evidence type="ECO:0000313" key="2">
    <source>
        <dbReference type="EMBL" id="CDR96381.1"/>
    </source>
</evidence>
<feature type="transmembrane region" description="Helical" evidence="1">
    <location>
        <begin position="214"/>
        <end position="238"/>
    </location>
</feature>
<evidence type="ECO:0000256" key="1">
    <source>
        <dbReference type="SAM" id="Phobius"/>
    </source>
</evidence>
<keyword evidence="1" id="KW-1133">Transmembrane helix</keyword>
<feature type="transmembrane region" description="Helical" evidence="1">
    <location>
        <begin position="258"/>
        <end position="282"/>
    </location>
</feature>
<keyword evidence="3" id="KW-1185">Reference proteome</keyword>
<feature type="transmembrane region" description="Helical" evidence="1">
    <location>
        <begin position="111"/>
        <end position="129"/>
    </location>
</feature>